<dbReference type="EMBL" id="BBSC01000015">
    <property type="protein sequence ID" value="GAM78563.1"/>
    <property type="molecule type" value="Genomic_DNA"/>
</dbReference>
<evidence type="ECO:0000313" key="3">
    <source>
        <dbReference type="Proteomes" id="UP000031666"/>
    </source>
</evidence>
<sequence length="64" mass="7012">MKLNTLTVAVCCLLLTGCSDYEWGWYVLDPSTEQGQINLKFLMAGFSSTISVSLLSMVFAMLIG</sequence>
<dbReference type="Proteomes" id="UP000031666">
    <property type="component" value="Unassembled WGS sequence"/>
</dbReference>
<gene>
    <name evidence="2" type="ORF">JCM19241_1968</name>
</gene>
<name>A0A0B8QUC5_9VIBR</name>
<comment type="caution">
    <text evidence="2">The sequence shown here is derived from an EMBL/GenBank/DDBJ whole genome shotgun (WGS) entry which is preliminary data.</text>
</comment>
<proteinExistence type="predicted"/>
<dbReference type="PROSITE" id="PS51257">
    <property type="entry name" value="PROKAR_LIPOPROTEIN"/>
    <property type="match status" value="1"/>
</dbReference>
<evidence type="ECO:0000256" key="1">
    <source>
        <dbReference type="SAM" id="Phobius"/>
    </source>
</evidence>
<dbReference type="AlphaFoldDB" id="A0A0B8QUC5"/>
<reference evidence="2 3" key="1">
    <citation type="submission" date="2015-01" db="EMBL/GenBank/DDBJ databases">
        <title>Vibrio sp. C94 JCM 19241 whole genome shotgun sequence.</title>
        <authorList>
            <person name="Sawabe T."/>
            <person name="Meirelles P."/>
            <person name="Feng G."/>
            <person name="Sayaka M."/>
            <person name="Hattori M."/>
            <person name="Ohkuma M."/>
        </authorList>
    </citation>
    <scope>NUCLEOTIDE SEQUENCE [LARGE SCALE GENOMIC DNA]</scope>
    <source>
        <strain evidence="3">JCM 19241</strain>
    </source>
</reference>
<keyword evidence="1" id="KW-0472">Membrane</keyword>
<keyword evidence="1" id="KW-1133">Transmembrane helix</keyword>
<keyword evidence="1" id="KW-0812">Transmembrane</keyword>
<protein>
    <submittedName>
        <fullName evidence="2">Putative amino acid ABC transporter</fullName>
    </submittedName>
</protein>
<reference evidence="2 3" key="2">
    <citation type="submission" date="2015-01" db="EMBL/GenBank/DDBJ databases">
        <authorList>
            <consortium name="NBRP consortium"/>
            <person name="Sawabe T."/>
            <person name="Meirelles P."/>
            <person name="Feng G."/>
            <person name="Sayaka M."/>
            <person name="Hattori M."/>
            <person name="Ohkuma M."/>
        </authorList>
    </citation>
    <scope>NUCLEOTIDE SEQUENCE [LARGE SCALE GENOMIC DNA]</scope>
    <source>
        <strain evidence="3">JCM 19241</strain>
    </source>
</reference>
<evidence type="ECO:0000313" key="2">
    <source>
        <dbReference type="EMBL" id="GAM78563.1"/>
    </source>
</evidence>
<feature type="transmembrane region" description="Helical" evidence="1">
    <location>
        <begin position="44"/>
        <end position="63"/>
    </location>
</feature>
<dbReference type="STRING" id="1481914.JCM19241_1968"/>
<accession>A0A0B8QUC5</accession>
<organism evidence="2 3">
    <name type="scientific">Vibrio ishigakensis</name>
    <dbReference type="NCBI Taxonomy" id="1481914"/>
    <lineage>
        <taxon>Bacteria</taxon>
        <taxon>Pseudomonadati</taxon>
        <taxon>Pseudomonadota</taxon>
        <taxon>Gammaproteobacteria</taxon>
        <taxon>Vibrionales</taxon>
        <taxon>Vibrionaceae</taxon>
        <taxon>Vibrio</taxon>
    </lineage>
</organism>